<reference evidence="1" key="1">
    <citation type="submission" date="2023-01" db="EMBL/GenBank/DDBJ databases">
        <title>Sulfurovum sp. zt1-1 genome assembly.</title>
        <authorList>
            <person name="Wang J."/>
        </authorList>
    </citation>
    <scope>NUCLEOTIDE SEQUENCE</scope>
    <source>
        <strain evidence="1">Zt1-1</strain>
    </source>
</reference>
<sequence length="247" mass="27984">MRMVATRLHTTNDDVKINVDHVREWCEHVLNYCDLLIVVVDKHYFEATKDILYGFGEKIKLFHIDPWISYTQPLNLMVEKALSLGAKELLFQSIEVTISLEDMERLEKHLDGNTLVVGAKLCEGHGDEGETCKLDGWTTPWNTLALWNLSKLALTGFLSVSSGNYENVPGGVEEVVTISLLQRLKPYSMNAKVIHLDSVEWDTEWSSEERQAYHEMKMASKDERAKIQLAALGVDAGDVIFVKDSND</sequence>
<proteinExistence type="predicted"/>
<dbReference type="RefSeq" id="WP_289413605.1">
    <property type="nucleotide sequence ID" value="NZ_JAQIBD010000002.1"/>
</dbReference>
<dbReference type="Proteomes" id="UP001169069">
    <property type="component" value="Unassembled WGS sequence"/>
</dbReference>
<accession>A0ABT7R061</accession>
<organism evidence="1 2">
    <name type="scientific">Sulfurovum zhangzhouensis</name>
    <dbReference type="NCBI Taxonomy" id="3019067"/>
    <lineage>
        <taxon>Bacteria</taxon>
        <taxon>Pseudomonadati</taxon>
        <taxon>Campylobacterota</taxon>
        <taxon>Epsilonproteobacteria</taxon>
        <taxon>Campylobacterales</taxon>
        <taxon>Sulfurovaceae</taxon>
        <taxon>Sulfurovum</taxon>
    </lineage>
</organism>
<gene>
    <name evidence="1" type="ORF">PGH07_06800</name>
</gene>
<keyword evidence="2" id="KW-1185">Reference proteome</keyword>
<name>A0ABT7R061_9BACT</name>
<evidence type="ECO:0000313" key="1">
    <source>
        <dbReference type="EMBL" id="MDM5271881.1"/>
    </source>
</evidence>
<protein>
    <submittedName>
        <fullName evidence="1">Uncharacterized protein</fullName>
    </submittedName>
</protein>
<evidence type="ECO:0000313" key="2">
    <source>
        <dbReference type="Proteomes" id="UP001169069"/>
    </source>
</evidence>
<dbReference type="EMBL" id="JAQIBD010000002">
    <property type="protein sequence ID" value="MDM5271881.1"/>
    <property type="molecule type" value="Genomic_DNA"/>
</dbReference>
<comment type="caution">
    <text evidence="1">The sequence shown here is derived from an EMBL/GenBank/DDBJ whole genome shotgun (WGS) entry which is preliminary data.</text>
</comment>